<dbReference type="InterPro" id="IPR004035">
    <property type="entry name" value="Endouclease-III_FeS-bd_BS"/>
</dbReference>
<dbReference type="GO" id="GO:0000981">
    <property type="term" value="F:DNA-binding transcription factor activity, RNA polymerase II-specific"/>
    <property type="evidence" value="ECO:0007669"/>
    <property type="project" value="InterPro"/>
</dbReference>
<comment type="similarity">
    <text evidence="1">Belongs to the Nth/MutY family.</text>
</comment>
<dbReference type="Pfam" id="PF00172">
    <property type="entry name" value="Zn_clus"/>
    <property type="match status" value="1"/>
</dbReference>
<evidence type="ECO:0000256" key="5">
    <source>
        <dbReference type="SAM" id="MobiDB-lite"/>
    </source>
</evidence>
<dbReference type="GO" id="GO:0016798">
    <property type="term" value="F:hydrolase activity, acting on glycosyl bonds"/>
    <property type="evidence" value="ECO:0007669"/>
    <property type="project" value="UniProtKB-KW"/>
</dbReference>
<dbReference type="CDD" id="cd00067">
    <property type="entry name" value="GAL4"/>
    <property type="match status" value="1"/>
</dbReference>
<evidence type="ECO:0000313" key="7">
    <source>
        <dbReference type="EMBL" id="KAH7116155.1"/>
    </source>
</evidence>
<comment type="caution">
    <text evidence="7">The sequence shown here is derived from an EMBL/GenBank/DDBJ whole genome shotgun (WGS) entry which is preliminary data.</text>
</comment>
<keyword evidence="2" id="KW-0378">Hydrolase</keyword>
<dbReference type="EMBL" id="JAGMWT010000015">
    <property type="protein sequence ID" value="KAH7116155.1"/>
    <property type="molecule type" value="Genomic_DNA"/>
</dbReference>
<dbReference type="OrthoDB" id="5126878at2759"/>
<keyword evidence="8" id="KW-1185">Reference proteome</keyword>
<dbReference type="PANTHER" id="PTHR38111">
    <property type="entry name" value="ZN(2)-C6 FUNGAL-TYPE DOMAIN-CONTAINING PROTEIN-RELATED"/>
    <property type="match status" value="1"/>
</dbReference>
<dbReference type="PANTHER" id="PTHR38111:SF2">
    <property type="entry name" value="FINGER DOMAIN PROTEIN, PUTATIVE (AFU_ORTHOLOGUE AFUA_1G01560)-RELATED"/>
    <property type="match status" value="1"/>
</dbReference>
<dbReference type="PROSITE" id="PS50048">
    <property type="entry name" value="ZN2_CY6_FUNGAL_2"/>
    <property type="match status" value="1"/>
</dbReference>
<evidence type="ECO:0000259" key="6">
    <source>
        <dbReference type="PROSITE" id="PS50048"/>
    </source>
</evidence>
<evidence type="ECO:0000256" key="4">
    <source>
        <dbReference type="ARBA" id="ARBA00023295"/>
    </source>
</evidence>
<keyword evidence="4" id="KW-0326">Glycosidase</keyword>
<dbReference type="Proteomes" id="UP000700596">
    <property type="component" value="Unassembled WGS sequence"/>
</dbReference>
<name>A0A9P9DB74_9PLEO</name>
<proteinExistence type="inferred from homology"/>
<dbReference type="AlphaFoldDB" id="A0A9P9DB74"/>
<evidence type="ECO:0000256" key="3">
    <source>
        <dbReference type="ARBA" id="ARBA00023242"/>
    </source>
</evidence>
<keyword evidence="3" id="KW-0539">Nucleus</keyword>
<dbReference type="SMART" id="SM00066">
    <property type="entry name" value="GAL4"/>
    <property type="match status" value="1"/>
</dbReference>
<accession>A0A9P9DB74</accession>
<gene>
    <name evidence="7" type="ORF">B0J11DRAFT_584189</name>
</gene>
<protein>
    <recommendedName>
        <fullName evidence="6">Zn(2)-C6 fungal-type domain-containing protein</fullName>
    </recommendedName>
</protein>
<evidence type="ECO:0000256" key="1">
    <source>
        <dbReference type="ARBA" id="ARBA00008343"/>
    </source>
</evidence>
<feature type="compositionally biased region" description="Polar residues" evidence="5">
    <location>
        <begin position="54"/>
        <end position="66"/>
    </location>
</feature>
<feature type="domain" description="Zn(2)-C6 fungal-type" evidence="6">
    <location>
        <begin position="6"/>
        <end position="36"/>
    </location>
</feature>
<sequence>MTRYGKCEVCRERKVKCDERRPKCGQCMKKNRCCRYENRKPKSIDVNKRRDSETSGSVCSDRSSTSTREHGIDKLYISRLPTSRNDSVVEANIPFRSAERSQEANGGFQSFSSFTSMNSDEEKDHLFAESDDVLFRQASLFGIIASSPGTQETSLDARFLQIFGPSMQDWTPASCWTCWIHLVPQRLGRNEALDDATSAFLAAVVARRSMTEANLTTAHRAYGKALQSVSSMLTGSKEWKPSIETAAAVNMLSVFEMFLGLNTSNQWRSHGRAVTNMLALRGPAANQDDLNRALFHCSLPLEFSDSILQGRDCVFDSPDWLRLPTPDAKTETPEFTVLHRVITDQMIRIPKLVRLVRELRCDTYNINVGMTATALAEELFSGGVDTIVEDIIQQYVRWIPTKDADLQQFFPESMSFPAASVFESIMRYCYCRIVLIGVCHILREVFPFSLILDQAALGDNELRLASIMAESAQYAEQLVDPLPLGPMLLIQPLQIAFGAWWRTERDTRDSTPEQDHRFSSMKEWCKRKSNDLLRDCGEPEMSTRSLELRTAALEGGSMI</sequence>
<dbReference type="InterPro" id="IPR036864">
    <property type="entry name" value="Zn2-C6_fun-type_DNA-bd_sf"/>
</dbReference>
<dbReference type="Gene3D" id="4.10.240.10">
    <property type="entry name" value="Zn(2)-C6 fungal-type DNA-binding domain"/>
    <property type="match status" value="1"/>
</dbReference>
<feature type="region of interest" description="Disordered" evidence="5">
    <location>
        <begin position="45"/>
        <end position="66"/>
    </location>
</feature>
<dbReference type="InterPro" id="IPR001138">
    <property type="entry name" value="Zn2Cys6_DnaBD"/>
</dbReference>
<evidence type="ECO:0000256" key="2">
    <source>
        <dbReference type="ARBA" id="ARBA00022801"/>
    </source>
</evidence>
<reference evidence="7" key="1">
    <citation type="journal article" date="2021" name="Nat. Commun.">
        <title>Genetic determinants of endophytism in the Arabidopsis root mycobiome.</title>
        <authorList>
            <person name="Mesny F."/>
            <person name="Miyauchi S."/>
            <person name="Thiergart T."/>
            <person name="Pickel B."/>
            <person name="Atanasova L."/>
            <person name="Karlsson M."/>
            <person name="Huettel B."/>
            <person name="Barry K.W."/>
            <person name="Haridas S."/>
            <person name="Chen C."/>
            <person name="Bauer D."/>
            <person name="Andreopoulos W."/>
            <person name="Pangilinan J."/>
            <person name="LaButti K."/>
            <person name="Riley R."/>
            <person name="Lipzen A."/>
            <person name="Clum A."/>
            <person name="Drula E."/>
            <person name="Henrissat B."/>
            <person name="Kohler A."/>
            <person name="Grigoriev I.V."/>
            <person name="Martin F.M."/>
            <person name="Hacquard S."/>
        </authorList>
    </citation>
    <scope>NUCLEOTIDE SEQUENCE</scope>
    <source>
        <strain evidence="7">MPI-CAGE-CH-0243</strain>
    </source>
</reference>
<dbReference type="InterPro" id="IPR053178">
    <property type="entry name" value="Osmoadaptation_assoc"/>
</dbReference>
<dbReference type="SUPFAM" id="SSF57701">
    <property type="entry name" value="Zn2/Cys6 DNA-binding domain"/>
    <property type="match status" value="1"/>
</dbReference>
<dbReference type="PROSITE" id="PS00764">
    <property type="entry name" value="ENDONUCLEASE_III_1"/>
    <property type="match status" value="1"/>
</dbReference>
<dbReference type="GO" id="GO:0008270">
    <property type="term" value="F:zinc ion binding"/>
    <property type="evidence" value="ECO:0007669"/>
    <property type="project" value="InterPro"/>
</dbReference>
<evidence type="ECO:0000313" key="8">
    <source>
        <dbReference type="Proteomes" id="UP000700596"/>
    </source>
</evidence>
<organism evidence="7 8">
    <name type="scientific">Dendryphion nanum</name>
    <dbReference type="NCBI Taxonomy" id="256645"/>
    <lineage>
        <taxon>Eukaryota</taxon>
        <taxon>Fungi</taxon>
        <taxon>Dikarya</taxon>
        <taxon>Ascomycota</taxon>
        <taxon>Pezizomycotina</taxon>
        <taxon>Dothideomycetes</taxon>
        <taxon>Pleosporomycetidae</taxon>
        <taxon>Pleosporales</taxon>
        <taxon>Torulaceae</taxon>
        <taxon>Dendryphion</taxon>
    </lineage>
</organism>